<reference evidence="2 3" key="1">
    <citation type="submission" date="2023-04" db="EMBL/GenBank/DDBJ databases">
        <title>A long-awaited taxogenomic arrangement of the family Halomonadaceae.</title>
        <authorList>
            <person name="De La Haba R."/>
            <person name="Chuvochina M."/>
            <person name="Wittouck S."/>
            <person name="Arahal D.R."/>
            <person name="Sanchez-Porro C."/>
            <person name="Hugenholtz P."/>
            <person name="Ventosa A."/>
        </authorList>
    </citation>
    <scope>NUCLEOTIDE SEQUENCE [LARGE SCALE GENOMIC DNA]</scope>
    <source>
        <strain evidence="2 3">DSM 23530</strain>
    </source>
</reference>
<keyword evidence="3" id="KW-1185">Reference proteome</keyword>
<dbReference type="CDD" id="cd00090">
    <property type="entry name" value="HTH_ARSR"/>
    <property type="match status" value="1"/>
</dbReference>
<organism evidence="2 3">
    <name type="scientific">Halomonas koreensis</name>
    <dbReference type="NCBI Taxonomy" id="245385"/>
    <lineage>
        <taxon>Bacteria</taxon>
        <taxon>Pseudomonadati</taxon>
        <taxon>Pseudomonadota</taxon>
        <taxon>Gammaproteobacteria</taxon>
        <taxon>Oceanospirillales</taxon>
        <taxon>Halomonadaceae</taxon>
        <taxon>Halomonas</taxon>
    </lineage>
</organism>
<dbReference type="RefSeq" id="WP_309653533.1">
    <property type="nucleotide sequence ID" value="NZ_JARWAK010000013.1"/>
</dbReference>
<feature type="region of interest" description="Disordered" evidence="1">
    <location>
        <begin position="237"/>
        <end position="271"/>
    </location>
</feature>
<dbReference type="InterPro" id="IPR036388">
    <property type="entry name" value="WH-like_DNA-bd_sf"/>
</dbReference>
<dbReference type="InterPro" id="IPR011991">
    <property type="entry name" value="ArsR-like_HTH"/>
</dbReference>
<sequence>MSDHRAFRGVWIPADIWMNRELSLQEKVMLIEIDSLQHPERGCFKTNKALAEFFDLSPSRVSRIIARLEQAGWVRVELVKEGKQIVERRIFMSRSLGGAETQEGYCGNASNPSAETQEGYCGNASERGSGVRGSTPRGSDKPSRPSDDVRAVFDHWREAMGKSDRTVLDDNRKRLITKALDSYSLDDVKSAITGCSLSPYHMGENPGRKRYNELGLILRNADKIEQFIGYAEQPPANVHRLDDHRPRPKHTGLDQANAAGLTPRADGTFSL</sequence>
<protein>
    <submittedName>
        <fullName evidence="2">Helix-turn-helix domain-containing protein</fullName>
    </submittedName>
</protein>
<evidence type="ECO:0000256" key="1">
    <source>
        <dbReference type="SAM" id="MobiDB-lite"/>
    </source>
</evidence>
<comment type="caution">
    <text evidence="2">The sequence shown here is derived from an EMBL/GenBank/DDBJ whole genome shotgun (WGS) entry which is preliminary data.</text>
</comment>
<feature type="compositionally biased region" description="Basic and acidic residues" evidence="1">
    <location>
        <begin position="138"/>
        <end position="148"/>
    </location>
</feature>
<feature type="region of interest" description="Disordered" evidence="1">
    <location>
        <begin position="100"/>
        <end position="148"/>
    </location>
</feature>
<dbReference type="SUPFAM" id="SSF46785">
    <property type="entry name" value="Winged helix' DNA-binding domain"/>
    <property type="match status" value="1"/>
</dbReference>
<dbReference type="Pfam" id="PF13730">
    <property type="entry name" value="HTH_36"/>
    <property type="match status" value="1"/>
</dbReference>
<dbReference type="EMBL" id="JARWAK010000013">
    <property type="protein sequence ID" value="MDR5867952.1"/>
    <property type="molecule type" value="Genomic_DNA"/>
</dbReference>
<evidence type="ECO:0000313" key="2">
    <source>
        <dbReference type="EMBL" id="MDR5867952.1"/>
    </source>
</evidence>
<proteinExistence type="predicted"/>
<evidence type="ECO:0000313" key="3">
    <source>
        <dbReference type="Proteomes" id="UP001264519"/>
    </source>
</evidence>
<dbReference type="Proteomes" id="UP001264519">
    <property type="component" value="Unassembled WGS sequence"/>
</dbReference>
<gene>
    <name evidence="2" type="ORF">QC818_14260</name>
</gene>
<dbReference type="Gene3D" id="1.10.10.10">
    <property type="entry name" value="Winged helix-like DNA-binding domain superfamily/Winged helix DNA-binding domain"/>
    <property type="match status" value="1"/>
</dbReference>
<accession>A0ABU1G4T9</accession>
<name>A0ABU1G4T9_9GAMM</name>
<dbReference type="InterPro" id="IPR036390">
    <property type="entry name" value="WH_DNA-bd_sf"/>
</dbReference>